<comment type="caution">
    <text evidence="2">The sequence shown here is derived from an EMBL/GenBank/DDBJ whole genome shotgun (WGS) entry which is preliminary data.</text>
</comment>
<evidence type="ECO:0000313" key="3">
    <source>
        <dbReference type="Proteomes" id="UP000479710"/>
    </source>
</evidence>
<sequence>MAAHVGDVREKTAAEILVSFRNRELVRWPEWVPRPGEGELAAEEVVKMHRLEWWNRQQRSRPSREPALPAVLNKALKTLGLKVYGGEDMQAPSPLPTRERMMVKVKVKTELKAARRPGSPPEYGVGAGSGASFSREGVVARSLPCAVVKAEPPATAARLSESPPYYIAAAGSVSSTSGGGGDRALPRPRPSPSEKAHVKTVPTAGKEAMEASSPETPLDYAAAAGSGTSSSGEDAAQSSRKRKAPGAGGSSGDEGCSSPEKRAHLVATAGGAQTAAAKAEGAKFADALNRNEKGVLIFDLNECPDNCEDWS</sequence>
<keyword evidence="3" id="KW-1185">Reference proteome</keyword>
<gene>
    <name evidence="2" type="ORF">E2562_036910</name>
</gene>
<name>A0A6G1CL60_9ORYZ</name>
<evidence type="ECO:0000256" key="1">
    <source>
        <dbReference type="SAM" id="MobiDB-lite"/>
    </source>
</evidence>
<evidence type="ECO:0000313" key="2">
    <source>
        <dbReference type="EMBL" id="KAF0900902.1"/>
    </source>
</evidence>
<dbReference type="OrthoDB" id="665152at2759"/>
<organism evidence="2 3">
    <name type="scientific">Oryza meyeriana var. granulata</name>
    <dbReference type="NCBI Taxonomy" id="110450"/>
    <lineage>
        <taxon>Eukaryota</taxon>
        <taxon>Viridiplantae</taxon>
        <taxon>Streptophyta</taxon>
        <taxon>Embryophyta</taxon>
        <taxon>Tracheophyta</taxon>
        <taxon>Spermatophyta</taxon>
        <taxon>Magnoliopsida</taxon>
        <taxon>Liliopsida</taxon>
        <taxon>Poales</taxon>
        <taxon>Poaceae</taxon>
        <taxon>BOP clade</taxon>
        <taxon>Oryzoideae</taxon>
        <taxon>Oryzeae</taxon>
        <taxon>Oryzinae</taxon>
        <taxon>Oryza</taxon>
        <taxon>Oryza meyeriana</taxon>
    </lineage>
</organism>
<dbReference type="Proteomes" id="UP000479710">
    <property type="component" value="Unassembled WGS sequence"/>
</dbReference>
<dbReference type="EMBL" id="SPHZ02000009">
    <property type="protein sequence ID" value="KAF0900902.1"/>
    <property type="molecule type" value="Genomic_DNA"/>
</dbReference>
<reference evidence="2 3" key="1">
    <citation type="submission" date="2019-11" db="EMBL/GenBank/DDBJ databases">
        <title>Whole genome sequence of Oryza granulata.</title>
        <authorList>
            <person name="Li W."/>
        </authorList>
    </citation>
    <scope>NUCLEOTIDE SEQUENCE [LARGE SCALE GENOMIC DNA]</scope>
    <source>
        <strain evidence="3">cv. Menghai</strain>
        <tissue evidence="2">Leaf</tissue>
    </source>
</reference>
<dbReference type="AlphaFoldDB" id="A0A6G1CL60"/>
<protein>
    <submittedName>
        <fullName evidence="2">Uncharacterized protein</fullName>
    </submittedName>
</protein>
<feature type="region of interest" description="Disordered" evidence="1">
    <location>
        <begin position="111"/>
        <end position="130"/>
    </location>
</feature>
<feature type="compositionally biased region" description="Low complexity" evidence="1">
    <location>
        <begin position="221"/>
        <end position="236"/>
    </location>
</feature>
<feature type="region of interest" description="Disordered" evidence="1">
    <location>
        <begin position="172"/>
        <end position="271"/>
    </location>
</feature>
<accession>A0A6G1CL60</accession>
<proteinExistence type="predicted"/>